<feature type="region of interest" description="Disordered" evidence="1">
    <location>
        <begin position="27"/>
        <end position="74"/>
    </location>
</feature>
<evidence type="ECO:0000256" key="1">
    <source>
        <dbReference type="SAM" id="MobiDB-lite"/>
    </source>
</evidence>
<keyword evidence="3" id="KW-1185">Reference proteome</keyword>
<dbReference type="EMBL" id="JAAXLS010000074">
    <property type="protein sequence ID" value="NKQ59025.1"/>
    <property type="molecule type" value="Genomic_DNA"/>
</dbReference>
<comment type="caution">
    <text evidence="2">The sequence shown here is derived from an EMBL/GenBank/DDBJ whole genome shotgun (WGS) entry which is preliminary data.</text>
</comment>
<feature type="compositionally biased region" description="Low complexity" evidence="1">
    <location>
        <begin position="53"/>
        <end position="62"/>
    </location>
</feature>
<evidence type="ECO:0000313" key="3">
    <source>
        <dbReference type="Proteomes" id="UP000715441"/>
    </source>
</evidence>
<organism evidence="2 3">
    <name type="scientific">Amycolatopsis acididurans</name>
    <dbReference type="NCBI Taxonomy" id="2724524"/>
    <lineage>
        <taxon>Bacteria</taxon>
        <taxon>Bacillati</taxon>
        <taxon>Actinomycetota</taxon>
        <taxon>Actinomycetes</taxon>
        <taxon>Pseudonocardiales</taxon>
        <taxon>Pseudonocardiaceae</taxon>
        <taxon>Amycolatopsis</taxon>
    </lineage>
</organism>
<feature type="compositionally biased region" description="Basic and acidic residues" evidence="1">
    <location>
        <begin position="42"/>
        <end position="52"/>
    </location>
</feature>
<gene>
    <name evidence="2" type="ORF">HFP15_39905</name>
</gene>
<feature type="compositionally biased region" description="Basic and acidic residues" evidence="1">
    <location>
        <begin position="64"/>
        <end position="74"/>
    </location>
</feature>
<dbReference type="Proteomes" id="UP000715441">
    <property type="component" value="Unassembled WGS sequence"/>
</dbReference>
<name>A0ABX1JGU7_9PSEU</name>
<reference evidence="2 3" key="1">
    <citation type="submission" date="2020-04" db="EMBL/GenBank/DDBJ databases">
        <title>Novel species.</title>
        <authorList>
            <person name="Teo W.F.A."/>
            <person name="Lipun K."/>
            <person name="Srisuk N."/>
            <person name="Duangmal K."/>
        </authorList>
    </citation>
    <scope>NUCLEOTIDE SEQUENCE [LARGE SCALE GENOMIC DNA]</scope>
    <source>
        <strain evidence="2 3">K13G38</strain>
    </source>
</reference>
<dbReference type="RefSeq" id="WP_168523405.1">
    <property type="nucleotide sequence ID" value="NZ_JAAXLS010000074.1"/>
</dbReference>
<evidence type="ECO:0000313" key="2">
    <source>
        <dbReference type="EMBL" id="NKQ59025.1"/>
    </source>
</evidence>
<sequence length="74" mass="8487">MSTPHYSPDGLTYADITALQREVTAELRREGHIPWPRRNRRRGADSRPRDARTQAAPASRPPAARHDQRHGEHQ</sequence>
<accession>A0ABX1JGU7</accession>
<protein>
    <submittedName>
        <fullName evidence="2">Uncharacterized protein</fullName>
    </submittedName>
</protein>
<proteinExistence type="predicted"/>